<dbReference type="InterPro" id="IPR050426">
    <property type="entry name" value="Glycosyltransferase_28"/>
</dbReference>
<evidence type="ECO:0000259" key="3">
    <source>
        <dbReference type="Pfam" id="PF03033"/>
    </source>
</evidence>
<feature type="compositionally biased region" description="Basic and acidic residues" evidence="2">
    <location>
        <begin position="1289"/>
        <end position="1306"/>
    </location>
</feature>
<feature type="domain" description="Glycosyltransferase family 28 N-terminal" evidence="3">
    <location>
        <begin position="299"/>
        <end position="460"/>
    </location>
</feature>
<name>A0A8S8ZEM7_SORMA</name>
<dbReference type="InterPro" id="IPR004276">
    <property type="entry name" value="GlycoTrans_28_N"/>
</dbReference>
<feature type="compositionally biased region" description="Basic residues" evidence="2">
    <location>
        <begin position="73"/>
        <end position="91"/>
    </location>
</feature>
<dbReference type="Gene3D" id="3.40.50.2000">
    <property type="entry name" value="Glycogen Phosphorylase B"/>
    <property type="match status" value="2"/>
</dbReference>
<feature type="compositionally biased region" description="Polar residues" evidence="2">
    <location>
        <begin position="1110"/>
        <end position="1123"/>
    </location>
</feature>
<dbReference type="InterPro" id="IPR002213">
    <property type="entry name" value="UDP_glucos_trans"/>
</dbReference>
<feature type="compositionally biased region" description="Polar residues" evidence="2">
    <location>
        <begin position="927"/>
        <end position="938"/>
    </location>
</feature>
<dbReference type="GO" id="GO:0005975">
    <property type="term" value="P:carbohydrate metabolic process"/>
    <property type="evidence" value="ECO:0007669"/>
    <property type="project" value="InterPro"/>
</dbReference>
<dbReference type="PANTHER" id="PTHR48050:SF5">
    <property type="entry name" value="UDP-GLUCOSE,STEROL TRANSFERASE"/>
    <property type="match status" value="1"/>
</dbReference>
<dbReference type="Pfam" id="PF06722">
    <property type="entry name" value="EryCIII-like_C"/>
    <property type="match status" value="1"/>
</dbReference>
<accession>A0A8S8ZEM7</accession>
<dbReference type="FunFam" id="3.40.50.2000:FF:000100">
    <property type="entry name" value="Glycosyltransferase family 1 protein"/>
    <property type="match status" value="1"/>
</dbReference>
<evidence type="ECO:0000313" key="5">
    <source>
        <dbReference type="EMBL" id="KAA8628954.1"/>
    </source>
</evidence>
<dbReference type="Proteomes" id="UP000433876">
    <property type="component" value="Unassembled WGS sequence"/>
</dbReference>
<feature type="compositionally biased region" description="Basic and acidic residues" evidence="2">
    <location>
        <begin position="856"/>
        <end position="870"/>
    </location>
</feature>
<feature type="compositionally biased region" description="Basic and acidic residues" evidence="2">
    <location>
        <begin position="895"/>
        <end position="922"/>
    </location>
</feature>
<dbReference type="InterPro" id="IPR010610">
    <property type="entry name" value="EryCIII-like_C"/>
</dbReference>
<dbReference type="Pfam" id="PF03033">
    <property type="entry name" value="Glyco_transf_28"/>
    <property type="match status" value="1"/>
</dbReference>
<feature type="region of interest" description="Disordered" evidence="2">
    <location>
        <begin position="1"/>
        <end position="35"/>
    </location>
</feature>
<feature type="compositionally biased region" description="Basic residues" evidence="2">
    <location>
        <begin position="183"/>
        <end position="194"/>
    </location>
</feature>
<sequence>MATAFETQPLAATTSDTSDPIPVKLETTTSPSGAHVTVIRDAKGNLIYPSHVPPETQSPSISPVAPPKSHQQERHHQHHHHHHHRHHHHHPHQETPIDQVPESPRLRKTNTEPLKRPATKKWQTEAATRANRQDSFLVPPIQRSGTNTSQFNRAMWDPRAPLHAFDNDSDSSSESSEEEEGHRHGHGHKKHLFRRKGDTKQKEHHENHFGKFNVGNEHYRTKGRFNKRDGRLSISVNDMSSTGYLAKALGMAVKKVIPARGEISNKNAEQVRKPSVVSRLSTASTTAGPDKISCPKLNIVIMVIGSRGDAQPFLKIGKVLKEQYGHRVRIATHPAFRDFVEKDSGLEFFSVGGDPAELMSFMVKNPGMIPTLESVKAGDIGKRRAAMAGMFEGFWRACINATDDERDVRNLKMMGRMDPFVADAIIANPPSFAHIHCAEALGIPVHLMFTFPYTPTQAFPHPLASIKKSNVDPGYTNWISYPLVEMMVWQGLGDLVNDFRVKTLGLDPVSTLWAPGATYRLHVPFSYLWSPGLVAKPEDWGDEIDVSGFVFLELASTFKPPDDLVKFLEAGEAPIYIGFGSIVVDDADRFTQMIFDAVKQAGVRALVSKGWGGLGGDSLDVPENIHMLDNTPHDWLFPRVRACVIHGGAGTTAIALKCGKPTMIVPFFGDQHFWGSMVSNSKAGPEPVPYKSLTAEKLAEGIQYCLTEEAVKAVEEIAQRISEEGDGAENACKAFHRGLMLQGDRSMRCSILRDKTAVWHVKGSPTGLKLSAMAADLAVEKRLTSWKNLRLLRHVEWNDFEGPGEPVTGVAGTVVSTVGDVFSGIGGVPIRLGKKAKQRKVKKQERRERREKKLKAREEARSEEKGKGKENGNSAVNGEKTEKPSEQQDGALQKVETKDHAAAAANDNKKSDAESSDTKPDDATAVEKSNSNETTPESGRSIPNITTTTTNAIYNTRPRLETPSPLSSSPPPSPGASPVLAPIRPAPDHRTDTNLTNQTTTTNGGESTTDPAEVAEEVVHEIGQGAIKSISAIARAPVDLSIALAQGFHNAPRLYGDDTVRRPTRVTGIKSGLKAAGHEFVFGIYDGWTGLVRLPYRGFKEGAGMGGGKPSSSTASGSGNTDQAGGVEVATTTTTGGPAPTGRMIGLVKGVGMGLTGFVLKDISAIIGPIGYTLKGVVKQAQRGRGPGKYIRRARIVQGARELEAVSPEERKRRMEEVVEGWKVLRELWEALQDVESGDKGRRKKMKKKAEKKQAKKQQQAMTNGKGAVNGGAVVDGGVINGVNNDVNGVKENEKKDTRGGSVERKRERKRWLKVRGLGRRRRVAVQGEAFESVEMARKALEELRASSS</sequence>
<proteinExistence type="predicted"/>
<keyword evidence="1" id="KW-0808">Transferase</keyword>
<protein>
    <recommendedName>
        <fullName evidence="7">Glycosyltransferase family 28 N-terminal domain-containing protein</fullName>
    </recommendedName>
</protein>
<feature type="compositionally biased region" description="Low complexity" evidence="2">
    <location>
        <begin position="1257"/>
        <end position="1288"/>
    </location>
</feature>
<gene>
    <name evidence="5" type="ORF">SMACR_06693</name>
</gene>
<feature type="compositionally biased region" description="Polar residues" evidence="2">
    <location>
        <begin position="143"/>
        <end position="152"/>
    </location>
</feature>
<feature type="compositionally biased region" description="Basic and acidic residues" evidence="2">
    <location>
        <begin position="195"/>
        <end position="209"/>
    </location>
</feature>
<dbReference type="VEuPathDB" id="FungiDB:SMAC_06693"/>
<feature type="region of interest" description="Disordered" evidence="2">
    <location>
        <begin position="47"/>
        <end position="215"/>
    </location>
</feature>
<evidence type="ECO:0000256" key="2">
    <source>
        <dbReference type="SAM" id="MobiDB-lite"/>
    </source>
</evidence>
<feature type="compositionally biased region" description="Low complexity" evidence="2">
    <location>
        <begin position="993"/>
        <end position="1009"/>
    </location>
</feature>
<feature type="compositionally biased region" description="Low complexity" evidence="2">
    <location>
        <begin position="1124"/>
        <end position="1138"/>
    </location>
</feature>
<dbReference type="FunFam" id="3.40.50.2000:FF:000009">
    <property type="entry name" value="Sterol 3-beta-glucosyltransferase UGT80A2"/>
    <property type="match status" value="1"/>
</dbReference>
<evidence type="ECO:0000259" key="4">
    <source>
        <dbReference type="Pfam" id="PF06722"/>
    </source>
</evidence>
<evidence type="ECO:0000313" key="6">
    <source>
        <dbReference type="Proteomes" id="UP000433876"/>
    </source>
</evidence>
<dbReference type="EMBL" id="NMPR01000156">
    <property type="protein sequence ID" value="KAA8628954.1"/>
    <property type="molecule type" value="Genomic_DNA"/>
</dbReference>
<feature type="domain" description="Erythromycin biosynthesis protein CIII-like C-terminal" evidence="4">
    <location>
        <begin position="620"/>
        <end position="714"/>
    </location>
</feature>
<evidence type="ECO:0000256" key="1">
    <source>
        <dbReference type="ARBA" id="ARBA00022679"/>
    </source>
</evidence>
<dbReference type="CDD" id="cd03784">
    <property type="entry name" value="GT1_Gtf-like"/>
    <property type="match status" value="1"/>
</dbReference>
<comment type="caution">
    <text evidence="5">The sequence shown here is derived from an EMBL/GenBank/DDBJ whole genome shotgun (WGS) entry which is preliminary data.</text>
</comment>
<dbReference type="SUPFAM" id="SSF53756">
    <property type="entry name" value="UDP-Glycosyltransferase/glycogen phosphorylase"/>
    <property type="match status" value="1"/>
</dbReference>
<dbReference type="GO" id="GO:0016906">
    <property type="term" value="F:sterol 3-beta-glucosyltransferase activity"/>
    <property type="evidence" value="ECO:0007669"/>
    <property type="project" value="UniProtKB-ARBA"/>
</dbReference>
<dbReference type="PANTHER" id="PTHR48050">
    <property type="entry name" value="STEROL 3-BETA-GLUCOSYLTRANSFERASE"/>
    <property type="match status" value="1"/>
</dbReference>
<organism evidence="5 6">
    <name type="scientific">Sordaria macrospora</name>
    <dbReference type="NCBI Taxonomy" id="5147"/>
    <lineage>
        <taxon>Eukaryota</taxon>
        <taxon>Fungi</taxon>
        <taxon>Dikarya</taxon>
        <taxon>Ascomycota</taxon>
        <taxon>Pezizomycotina</taxon>
        <taxon>Sordariomycetes</taxon>
        <taxon>Sordariomycetidae</taxon>
        <taxon>Sordariales</taxon>
        <taxon>Sordariaceae</taxon>
        <taxon>Sordaria</taxon>
    </lineage>
</organism>
<feature type="compositionally biased region" description="Acidic residues" evidence="2">
    <location>
        <begin position="167"/>
        <end position="179"/>
    </location>
</feature>
<feature type="compositionally biased region" description="Low complexity" evidence="2">
    <location>
        <begin position="942"/>
        <end position="956"/>
    </location>
</feature>
<evidence type="ECO:0008006" key="7">
    <source>
        <dbReference type="Google" id="ProtNLM"/>
    </source>
</evidence>
<feature type="region of interest" description="Disordered" evidence="2">
    <location>
        <begin position="833"/>
        <end position="1010"/>
    </location>
</feature>
<feature type="region of interest" description="Disordered" evidence="2">
    <location>
        <begin position="1237"/>
        <end position="1310"/>
    </location>
</feature>
<feature type="compositionally biased region" description="Basic residues" evidence="2">
    <location>
        <begin position="1241"/>
        <end position="1256"/>
    </location>
</feature>
<reference evidence="5 6" key="1">
    <citation type="submission" date="2017-07" db="EMBL/GenBank/DDBJ databases">
        <title>Genome sequence of the Sordaria macrospora wild type strain R19027.</title>
        <authorList>
            <person name="Nowrousian M."/>
            <person name="Teichert I."/>
            <person name="Kueck U."/>
        </authorList>
    </citation>
    <scope>NUCLEOTIDE SEQUENCE [LARGE SCALE GENOMIC DNA]</scope>
    <source>
        <strain evidence="5 6">R19027</strain>
        <tissue evidence="5">Mycelium</tissue>
    </source>
</reference>
<feature type="region of interest" description="Disordered" evidence="2">
    <location>
        <begin position="1103"/>
        <end position="1138"/>
    </location>
</feature>
<feature type="compositionally biased region" description="Basic residues" evidence="2">
    <location>
        <begin position="833"/>
        <end position="855"/>
    </location>
</feature>